<name>A0A7S4K359_9STRA</name>
<gene>
    <name evidence="2" type="ORF">OAUR00152_LOCUS38015</name>
</gene>
<evidence type="ECO:0000256" key="1">
    <source>
        <dbReference type="SAM" id="Phobius"/>
    </source>
</evidence>
<feature type="transmembrane region" description="Helical" evidence="1">
    <location>
        <begin position="110"/>
        <end position="130"/>
    </location>
</feature>
<keyword evidence="1" id="KW-0812">Transmembrane</keyword>
<organism evidence="2">
    <name type="scientific">Odontella aurita</name>
    <dbReference type="NCBI Taxonomy" id="265563"/>
    <lineage>
        <taxon>Eukaryota</taxon>
        <taxon>Sar</taxon>
        <taxon>Stramenopiles</taxon>
        <taxon>Ochrophyta</taxon>
        <taxon>Bacillariophyta</taxon>
        <taxon>Mediophyceae</taxon>
        <taxon>Biddulphiophycidae</taxon>
        <taxon>Eupodiscales</taxon>
        <taxon>Odontellaceae</taxon>
        <taxon>Odontella</taxon>
    </lineage>
</organism>
<dbReference type="EMBL" id="HBKQ01055506">
    <property type="protein sequence ID" value="CAE2281776.1"/>
    <property type="molecule type" value="Transcribed_RNA"/>
</dbReference>
<keyword evidence="1" id="KW-0472">Membrane</keyword>
<keyword evidence="1" id="KW-1133">Transmembrane helix</keyword>
<feature type="transmembrane region" description="Helical" evidence="1">
    <location>
        <begin position="49"/>
        <end position="68"/>
    </location>
</feature>
<proteinExistence type="predicted"/>
<evidence type="ECO:0000313" key="2">
    <source>
        <dbReference type="EMBL" id="CAE2281776.1"/>
    </source>
</evidence>
<reference evidence="2" key="1">
    <citation type="submission" date="2021-01" db="EMBL/GenBank/DDBJ databases">
        <authorList>
            <person name="Corre E."/>
            <person name="Pelletier E."/>
            <person name="Niang G."/>
            <person name="Scheremetjew M."/>
            <person name="Finn R."/>
            <person name="Kale V."/>
            <person name="Holt S."/>
            <person name="Cochrane G."/>
            <person name="Meng A."/>
            <person name="Brown T."/>
            <person name="Cohen L."/>
        </authorList>
    </citation>
    <scope>NUCLEOTIDE SEQUENCE</scope>
    <source>
        <strain evidence="2">Isolate 1302-5</strain>
    </source>
</reference>
<dbReference type="InterPro" id="IPR010718">
    <property type="entry name" value="DUF1294"/>
</dbReference>
<accession>A0A7S4K359</accession>
<dbReference type="Pfam" id="PF06961">
    <property type="entry name" value="DUF1294"/>
    <property type="match status" value="1"/>
</dbReference>
<protein>
    <submittedName>
        <fullName evidence="2">Uncharacterized protein</fullName>
    </submittedName>
</protein>
<sequence length="132" mass="15008">MLSLVPSSIGDILLFPSSPHLQTFAIFLSAVDKITAAANLPFTRVPERAFVALAFLGAWPGLILSFVLFNHKVNRRKRAFQLRIASSSVVGVLFRRTLVPHGAFDWFDRAYVFVVAFVVWWILDWTIWFARV</sequence>
<dbReference type="AlphaFoldDB" id="A0A7S4K359"/>